<dbReference type="Gene3D" id="3.40.50.300">
    <property type="entry name" value="P-loop containing nucleotide triphosphate hydrolases"/>
    <property type="match status" value="1"/>
</dbReference>
<gene>
    <name evidence="4" type="ORF">Hokovirus_1_212</name>
</gene>
<dbReference type="EMBL" id="KY684103">
    <property type="protein sequence ID" value="ARF10333.1"/>
    <property type="molecule type" value="Genomic_DNA"/>
</dbReference>
<evidence type="ECO:0000313" key="4">
    <source>
        <dbReference type="EMBL" id="ARF10333.1"/>
    </source>
</evidence>
<dbReference type="Pfam" id="PF00004">
    <property type="entry name" value="AAA"/>
    <property type="match status" value="1"/>
</dbReference>
<dbReference type="GO" id="GO:0016887">
    <property type="term" value="F:ATP hydrolysis activity"/>
    <property type="evidence" value="ECO:0007669"/>
    <property type="project" value="InterPro"/>
</dbReference>
<dbReference type="InterPro" id="IPR003959">
    <property type="entry name" value="ATPase_AAA_core"/>
</dbReference>
<reference evidence="4" key="1">
    <citation type="journal article" date="2017" name="Science">
        <title>Giant viruses with an expanded complement of translation system components.</title>
        <authorList>
            <person name="Schulz F."/>
            <person name="Yutin N."/>
            <person name="Ivanova N.N."/>
            <person name="Ortega D.R."/>
            <person name="Lee T.K."/>
            <person name="Vierheilig J."/>
            <person name="Daims H."/>
            <person name="Horn M."/>
            <person name="Wagner M."/>
            <person name="Jensen G.J."/>
            <person name="Kyrpides N.C."/>
            <person name="Koonin E.V."/>
            <person name="Woyke T."/>
        </authorList>
    </citation>
    <scope>NUCLEOTIDE SEQUENCE</scope>
    <source>
        <strain evidence="4">HKV1</strain>
    </source>
</reference>
<proteinExistence type="inferred from homology"/>
<keyword evidence="2" id="KW-0812">Transmembrane</keyword>
<dbReference type="InterPro" id="IPR003593">
    <property type="entry name" value="AAA+_ATPase"/>
</dbReference>
<sequence length="705" mass="82801">MSNIIIETCNTVLPVLLIQYIPIDDLPTRSILSYPLSKLIIALMIFIFNFVINLMNFIPLHYFQKKYINLDSNMIYYKSFSKYISNKYSDQIKACNTTQTDYNTNFDIVEFCKTTIIDTFDKDNKKYKMHITISNNIFKISCNCSIEIIQEYIKNIHDYIILTCDNYDLIIFKPIIVSDKDNKNFKIWEKNITKTNKRLNNTILSDSVNKNLVDKIKLFLSKSQLQIYNEKGLPYKMGFLLYGEPGTGKTSIIKSIAVEHNLPIFVFGIDILNSTNIINDANAAIYRYISPGTPHIVLIEDLDTTNLTTNCWWDKNNIQVSTLLQLLDGIDEFHGRITFMTANDTSFLSQNSSLIRPGRIDGAIYITFCDKKQIQDILKLHYGPIIDSLIIDDKITITSATLIQIILTIKDLELVIKFINETKKFNKINNNEIINTMNKFINDQKPKELTDSINNIVVETKETRDVKINKFNIGVNKLYERASNTILFNGYSKMYYNILIFIKIFEHNIENYNKLCKHLYKDNNQNDDKDNNDVQDVFNERKLLVFGGYNDVNVPIARITNKCVLKNYDFITHYKWKIDYCHSRLKYFNNLLLIFTSEYHIVNYSHFDVIINQLNIVEYLEPLVSHLNINKNNLRPYDFKYSIDILCDLQIKKEIKLNDDLKHLVINHDYILYEPVMYDYFDFSKMEEIYKKYFNEDNTKKIIVS</sequence>
<dbReference type="InterPro" id="IPR050747">
    <property type="entry name" value="Mitochondrial_chaperone_BCS1"/>
</dbReference>
<keyword evidence="2" id="KW-1133">Transmembrane helix</keyword>
<organism evidence="4">
    <name type="scientific">Hokovirus HKV1</name>
    <dbReference type="NCBI Taxonomy" id="1977638"/>
    <lineage>
        <taxon>Viruses</taxon>
        <taxon>Varidnaviria</taxon>
        <taxon>Bamfordvirae</taxon>
        <taxon>Nucleocytoviricota</taxon>
        <taxon>Megaviricetes</taxon>
        <taxon>Imitervirales</taxon>
        <taxon>Mimiviridae</taxon>
        <taxon>Klosneuvirinae</taxon>
        <taxon>Hokovirus</taxon>
    </lineage>
</organism>
<dbReference type="PANTHER" id="PTHR23070">
    <property type="entry name" value="BCS1 AAA-TYPE ATPASE"/>
    <property type="match status" value="1"/>
</dbReference>
<dbReference type="SUPFAM" id="SSF52540">
    <property type="entry name" value="P-loop containing nucleoside triphosphate hydrolases"/>
    <property type="match status" value="1"/>
</dbReference>
<name>A0A1V0SF52_9VIRU</name>
<dbReference type="SMART" id="SM00382">
    <property type="entry name" value="AAA"/>
    <property type="match status" value="1"/>
</dbReference>
<evidence type="ECO:0000259" key="3">
    <source>
        <dbReference type="SMART" id="SM00382"/>
    </source>
</evidence>
<protein>
    <submittedName>
        <fullName evidence="4">AAA family ATPase</fullName>
    </submittedName>
</protein>
<dbReference type="GO" id="GO:0005524">
    <property type="term" value="F:ATP binding"/>
    <property type="evidence" value="ECO:0007669"/>
    <property type="project" value="InterPro"/>
</dbReference>
<comment type="similarity">
    <text evidence="1">Belongs to the AAA ATPase family. BCS1 subfamily.</text>
</comment>
<accession>A0A1V0SF52</accession>
<keyword evidence="2" id="KW-0472">Membrane</keyword>
<evidence type="ECO:0000256" key="1">
    <source>
        <dbReference type="ARBA" id="ARBA00007448"/>
    </source>
</evidence>
<feature type="domain" description="AAA+ ATPase" evidence="3">
    <location>
        <begin position="235"/>
        <end position="370"/>
    </location>
</feature>
<feature type="transmembrane region" description="Helical" evidence="2">
    <location>
        <begin position="39"/>
        <end position="63"/>
    </location>
</feature>
<dbReference type="InterPro" id="IPR027417">
    <property type="entry name" value="P-loop_NTPase"/>
</dbReference>
<evidence type="ECO:0000256" key="2">
    <source>
        <dbReference type="SAM" id="Phobius"/>
    </source>
</evidence>